<keyword evidence="5" id="KW-1185">Reference proteome</keyword>
<dbReference type="CDD" id="cd03593">
    <property type="entry name" value="CLECT_NK_receptors_like"/>
    <property type="match status" value="1"/>
</dbReference>
<dbReference type="AlphaFoldDB" id="A0A851A6I7"/>
<dbReference type="Gene3D" id="3.10.100.10">
    <property type="entry name" value="Mannose-Binding Protein A, subunit A"/>
    <property type="match status" value="1"/>
</dbReference>
<evidence type="ECO:0000313" key="4">
    <source>
        <dbReference type="EMBL" id="NWI29805.1"/>
    </source>
</evidence>
<dbReference type="SUPFAM" id="SSF56436">
    <property type="entry name" value="C-type lectin-like"/>
    <property type="match status" value="1"/>
</dbReference>
<dbReference type="InterPro" id="IPR001304">
    <property type="entry name" value="C-type_lectin-like"/>
</dbReference>
<dbReference type="SMART" id="SM00034">
    <property type="entry name" value="CLECT"/>
    <property type="match status" value="1"/>
</dbReference>
<dbReference type="PANTHER" id="PTHR46746:SF3">
    <property type="entry name" value="C-TYPE LECTIN DOMAIN-CONTAINING PROTEIN-RELATED"/>
    <property type="match status" value="1"/>
</dbReference>
<protein>
    <submittedName>
        <fullName evidence="4">KRBBC protein</fullName>
    </submittedName>
</protein>
<evidence type="ECO:0000256" key="1">
    <source>
        <dbReference type="ARBA" id="ARBA00004167"/>
    </source>
</evidence>
<name>A0A851A6I7_SULDA</name>
<accession>A0A851A6I7</accession>
<dbReference type="PROSITE" id="PS50041">
    <property type="entry name" value="C_TYPE_LECTIN_2"/>
    <property type="match status" value="1"/>
</dbReference>
<dbReference type="Proteomes" id="UP000619137">
    <property type="component" value="Unassembled WGS sequence"/>
</dbReference>
<comment type="caution">
    <text evidence="4">The sequence shown here is derived from an EMBL/GenBank/DDBJ whole genome shotgun (WGS) entry which is preliminary data.</text>
</comment>
<dbReference type="InterPro" id="IPR016186">
    <property type="entry name" value="C-type_lectin-like/link_sf"/>
</dbReference>
<feature type="non-terminal residue" evidence="4">
    <location>
        <position position="177"/>
    </location>
</feature>
<dbReference type="PANTHER" id="PTHR46746">
    <property type="entry name" value="KILLER CELL LECTIN-LIKE RECEPTOR SUBFAMILY F MEMBER 2"/>
    <property type="match status" value="1"/>
</dbReference>
<dbReference type="EMBL" id="WEKW01019647">
    <property type="protein sequence ID" value="NWI29805.1"/>
    <property type="molecule type" value="Genomic_DNA"/>
</dbReference>
<dbReference type="GO" id="GO:0005886">
    <property type="term" value="C:plasma membrane"/>
    <property type="evidence" value="ECO:0007669"/>
    <property type="project" value="TreeGrafter"/>
</dbReference>
<keyword evidence="2" id="KW-0430">Lectin</keyword>
<dbReference type="InterPro" id="IPR033992">
    <property type="entry name" value="NKR-like_CTLD"/>
</dbReference>
<feature type="non-terminal residue" evidence="4">
    <location>
        <position position="1"/>
    </location>
</feature>
<reference evidence="4" key="1">
    <citation type="submission" date="2019-10" db="EMBL/GenBank/DDBJ databases">
        <title>Bird 10,000 Genomes (B10K) Project - Family phase.</title>
        <authorList>
            <person name="Zhang G."/>
        </authorList>
    </citation>
    <scope>NUCLEOTIDE SEQUENCE</scope>
    <source>
        <strain evidence="4">B10K-DU-002-49</strain>
        <tissue evidence="4">Muscle</tissue>
    </source>
</reference>
<gene>
    <name evidence="4" type="primary">Klrb1b_0</name>
    <name evidence="4" type="ORF">SULDAC_R12116</name>
</gene>
<dbReference type="GO" id="GO:0030246">
    <property type="term" value="F:carbohydrate binding"/>
    <property type="evidence" value="ECO:0007669"/>
    <property type="project" value="UniProtKB-KW"/>
</dbReference>
<organism evidence="4 5">
    <name type="scientific">Sula dactylatra</name>
    <name type="common">Masked booby</name>
    <dbReference type="NCBI Taxonomy" id="56068"/>
    <lineage>
        <taxon>Eukaryota</taxon>
        <taxon>Metazoa</taxon>
        <taxon>Chordata</taxon>
        <taxon>Craniata</taxon>
        <taxon>Vertebrata</taxon>
        <taxon>Euteleostomi</taxon>
        <taxon>Archelosauria</taxon>
        <taxon>Archosauria</taxon>
        <taxon>Dinosauria</taxon>
        <taxon>Saurischia</taxon>
        <taxon>Theropoda</taxon>
        <taxon>Coelurosauria</taxon>
        <taxon>Aves</taxon>
        <taxon>Neognathae</taxon>
        <taxon>Neoaves</taxon>
        <taxon>Aequornithes</taxon>
        <taxon>Suliformes</taxon>
        <taxon>Sulidae</taxon>
        <taxon>Sula</taxon>
    </lineage>
</organism>
<sequence length="177" mass="20592">VFQGSLQPATTSSLRQGSEIWGRNHTEQCLILSLMQYFCERRRESPAAYAGCKLCPQDWQLHGERCYQLSKEKGNWIQGKKDCENRKSHLVVLQDKEEEEYVKNITGGRTQPVWIGLTSSQKKWRWVDDTTLNTKMFSALMETDEGCWTLKGEVWEVDVCDGEHEWVCQKDPFRLSP</sequence>
<dbReference type="InterPro" id="IPR016187">
    <property type="entry name" value="CTDL_fold"/>
</dbReference>
<dbReference type="Pfam" id="PF00059">
    <property type="entry name" value="Lectin_C"/>
    <property type="match status" value="1"/>
</dbReference>
<proteinExistence type="predicted"/>
<dbReference type="InterPro" id="IPR051379">
    <property type="entry name" value="C-type_Lectin_Receptor_IMM"/>
</dbReference>
<evidence type="ECO:0000313" key="5">
    <source>
        <dbReference type="Proteomes" id="UP000619137"/>
    </source>
</evidence>
<feature type="domain" description="C-type lectin" evidence="3">
    <location>
        <begin position="62"/>
        <end position="169"/>
    </location>
</feature>
<comment type="subcellular location">
    <subcellularLocation>
        <location evidence="1">Membrane</location>
        <topology evidence="1">Single-pass membrane protein</topology>
    </subcellularLocation>
</comment>
<evidence type="ECO:0000256" key="2">
    <source>
        <dbReference type="ARBA" id="ARBA00022734"/>
    </source>
</evidence>
<evidence type="ECO:0000259" key="3">
    <source>
        <dbReference type="PROSITE" id="PS50041"/>
    </source>
</evidence>